<evidence type="ECO:0000313" key="3">
    <source>
        <dbReference type="Proteomes" id="UP000003835"/>
    </source>
</evidence>
<organism evidence="2 3">
    <name type="scientific">Coleofasciculus chthonoplastes PCC 7420</name>
    <dbReference type="NCBI Taxonomy" id="118168"/>
    <lineage>
        <taxon>Bacteria</taxon>
        <taxon>Bacillati</taxon>
        <taxon>Cyanobacteriota</taxon>
        <taxon>Cyanophyceae</taxon>
        <taxon>Coleofasciculales</taxon>
        <taxon>Coleofasciculaceae</taxon>
        <taxon>Coleofasciculus</taxon>
    </lineage>
</organism>
<reference evidence="2 3" key="1">
    <citation type="submission" date="2008-07" db="EMBL/GenBank/DDBJ databases">
        <authorList>
            <person name="Tandeau de Marsac N."/>
            <person name="Ferriera S."/>
            <person name="Johnson J."/>
            <person name="Kravitz S."/>
            <person name="Beeson K."/>
            <person name="Sutton G."/>
            <person name="Rogers Y.-H."/>
            <person name="Friedman R."/>
            <person name="Frazier M."/>
            <person name="Venter J.C."/>
        </authorList>
    </citation>
    <scope>NUCLEOTIDE SEQUENCE [LARGE SCALE GENOMIC DNA]</scope>
    <source>
        <strain evidence="2 3">PCC 7420</strain>
    </source>
</reference>
<dbReference type="AlphaFoldDB" id="B4VP84"/>
<dbReference type="HOGENOM" id="CLU_3307932_0_0_3"/>
<dbReference type="EMBL" id="DS989847">
    <property type="protein sequence ID" value="EDX76141.1"/>
    <property type="molecule type" value="Genomic_DNA"/>
</dbReference>
<feature type="region of interest" description="Disordered" evidence="1">
    <location>
        <begin position="1"/>
        <end position="24"/>
    </location>
</feature>
<evidence type="ECO:0000313" key="2">
    <source>
        <dbReference type="EMBL" id="EDX76141.1"/>
    </source>
</evidence>
<protein>
    <submittedName>
        <fullName evidence="2">Uncharacterized protein</fullName>
    </submittedName>
</protein>
<dbReference type="STRING" id="118168.MC7420_5575"/>
<dbReference type="Proteomes" id="UP000003835">
    <property type="component" value="Unassembled WGS sequence"/>
</dbReference>
<gene>
    <name evidence="2" type="ORF">MC7420_5575</name>
</gene>
<accession>B4VP84</accession>
<name>B4VP84_9CYAN</name>
<evidence type="ECO:0000256" key="1">
    <source>
        <dbReference type="SAM" id="MobiDB-lite"/>
    </source>
</evidence>
<keyword evidence="3" id="KW-1185">Reference proteome</keyword>
<proteinExistence type="predicted"/>
<sequence length="39" mass="4088">MSLTSKPHLATGLPPSPSLLSPSPVSEEISKIMLVLSNQ</sequence>